<keyword evidence="4" id="KW-1185">Reference proteome</keyword>
<dbReference type="SUPFAM" id="SSF56601">
    <property type="entry name" value="beta-lactamase/transpeptidase-like"/>
    <property type="match status" value="1"/>
</dbReference>
<keyword evidence="1" id="KW-0732">Signal</keyword>
<organism evidence="3 4">
    <name type="scientific">Chitinophaga hostae</name>
    <dbReference type="NCBI Taxonomy" id="2831022"/>
    <lineage>
        <taxon>Bacteria</taxon>
        <taxon>Pseudomonadati</taxon>
        <taxon>Bacteroidota</taxon>
        <taxon>Chitinophagia</taxon>
        <taxon>Chitinophagales</taxon>
        <taxon>Chitinophagaceae</taxon>
        <taxon>Chitinophaga</taxon>
    </lineage>
</organism>
<sequence>MTKHTKVFTSFFLSLFICIQTSNLSAQNNTTYSKEVEKKIKQFENNLGLWVQIGNQQFTLADRMKSNHVNGVSIALIKDYKIEWAKGYGWADSAEQRPVTINTLFQAGSISKSLNGVGILKLVQEGTLNLDSDINIYLKSWKFPYDSLSKGKKITIANLLSHTAGLTVHGFDGYEKGDTIPALIQILNGEKPANSKAIRSMYEPSLKSQYSGGGTTISQLILQDVTGQRYDTYMRNNVLNPMGMSNSFYTQPPPADKENLLATGYYNDGKEVKGKYHIYPEQAAAGLWTNPTDLAKYIIETQLSLQGKSNKILSPETTRLRLTPYIDSSAALGVFIIKKGNEKYFNHDGSDEGFVAAYYGSMENGNGAVVMANTDNGSLLYEVINSLAAVYNWKDFYTPKIKKVVTVNNEILKSYTGNYKLHRNTLNVTLEKEGLMIRLDSKTKYKIYFTSDTDFFMLEIAGSEQRFTKDKSNKIIGFEINDNGYKIQAVKIE</sequence>
<evidence type="ECO:0000259" key="2">
    <source>
        <dbReference type="Pfam" id="PF00144"/>
    </source>
</evidence>
<reference evidence="3 4" key="1">
    <citation type="submission" date="2021-04" db="EMBL/GenBank/DDBJ databases">
        <title>Chitinophaga sp. nov., isolated from the rhizosphere soil.</title>
        <authorList>
            <person name="He S."/>
        </authorList>
    </citation>
    <scope>NUCLEOTIDE SEQUENCE [LARGE SCALE GENOMIC DNA]</scope>
    <source>
        <strain evidence="3 4">2R12</strain>
    </source>
</reference>
<proteinExistence type="predicted"/>
<accession>A0ABS5J276</accession>
<gene>
    <name evidence="3" type="ORF">KE626_18145</name>
</gene>
<evidence type="ECO:0000256" key="1">
    <source>
        <dbReference type="SAM" id="SignalP"/>
    </source>
</evidence>
<feature type="domain" description="Beta-lactamase-related" evidence="2">
    <location>
        <begin position="60"/>
        <end position="377"/>
    </location>
</feature>
<name>A0ABS5J276_9BACT</name>
<dbReference type="RefSeq" id="WP_211974342.1">
    <property type="nucleotide sequence ID" value="NZ_CBFHAM010000011.1"/>
</dbReference>
<comment type="caution">
    <text evidence="3">The sequence shown here is derived from an EMBL/GenBank/DDBJ whole genome shotgun (WGS) entry which is preliminary data.</text>
</comment>
<dbReference type="Pfam" id="PF00144">
    <property type="entry name" value="Beta-lactamase"/>
    <property type="match status" value="1"/>
</dbReference>
<dbReference type="Gene3D" id="3.40.710.10">
    <property type="entry name" value="DD-peptidase/beta-lactamase superfamily"/>
    <property type="match status" value="1"/>
</dbReference>
<dbReference type="InterPro" id="IPR050491">
    <property type="entry name" value="AmpC-like"/>
</dbReference>
<dbReference type="InterPro" id="IPR001466">
    <property type="entry name" value="Beta-lactam-related"/>
</dbReference>
<dbReference type="PANTHER" id="PTHR46825:SF12">
    <property type="entry name" value="PENICILLIN-BINDING PROTEIN 4"/>
    <property type="match status" value="1"/>
</dbReference>
<evidence type="ECO:0000313" key="4">
    <source>
        <dbReference type="Proteomes" id="UP000676386"/>
    </source>
</evidence>
<feature type="chain" id="PRO_5046032202" evidence="1">
    <location>
        <begin position="27"/>
        <end position="493"/>
    </location>
</feature>
<dbReference type="Proteomes" id="UP000676386">
    <property type="component" value="Unassembled WGS sequence"/>
</dbReference>
<dbReference type="InterPro" id="IPR012338">
    <property type="entry name" value="Beta-lactam/transpept-like"/>
</dbReference>
<dbReference type="GO" id="GO:0016787">
    <property type="term" value="F:hydrolase activity"/>
    <property type="evidence" value="ECO:0007669"/>
    <property type="project" value="UniProtKB-KW"/>
</dbReference>
<protein>
    <submittedName>
        <fullName evidence="3">Serine hydrolase</fullName>
    </submittedName>
</protein>
<dbReference type="EMBL" id="JAGTXB010000008">
    <property type="protein sequence ID" value="MBS0029250.1"/>
    <property type="molecule type" value="Genomic_DNA"/>
</dbReference>
<keyword evidence="3" id="KW-0378">Hydrolase</keyword>
<dbReference type="PANTHER" id="PTHR46825">
    <property type="entry name" value="D-ALANYL-D-ALANINE-CARBOXYPEPTIDASE/ENDOPEPTIDASE AMPH"/>
    <property type="match status" value="1"/>
</dbReference>
<evidence type="ECO:0000313" key="3">
    <source>
        <dbReference type="EMBL" id="MBS0029250.1"/>
    </source>
</evidence>
<feature type="signal peptide" evidence="1">
    <location>
        <begin position="1"/>
        <end position="26"/>
    </location>
</feature>